<feature type="domain" description="NIPSNAP" evidence="2">
    <location>
        <begin position="3"/>
        <end position="105"/>
    </location>
</feature>
<dbReference type="PANTHER" id="PTHR21017:SF17">
    <property type="entry name" value="PROTEIN NIPSNAP"/>
    <property type="match status" value="1"/>
</dbReference>
<protein>
    <submittedName>
        <fullName evidence="3">NIPSNAP protein</fullName>
    </submittedName>
</protein>
<reference evidence="4" key="1">
    <citation type="submission" date="2017-02" db="EMBL/GenBank/DDBJ databases">
        <authorList>
            <person name="Varghese N."/>
            <person name="Submissions S."/>
        </authorList>
    </citation>
    <scope>NUCLEOTIDE SEQUENCE [LARGE SCALE GENOMIC DNA]</scope>
    <source>
        <strain evidence="4">UM2</strain>
    </source>
</reference>
<sequence length="107" mass="12382">MFYEMRTYSIAAQCVPNYLDVMEARGNAMVAPIKAHMVAQFQAEIGRLNQIISLYKYDSFEQRAQVRAQAVERSRSDEFKDVSSLIRPLLVDMESRILLPTMFSPMR</sequence>
<organism evidence="3 4">
    <name type="scientific">Rhizorhabdus histidinilytica</name>
    <dbReference type="NCBI Taxonomy" id="439228"/>
    <lineage>
        <taxon>Bacteria</taxon>
        <taxon>Pseudomonadati</taxon>
        <taxon>Pseudomonadota</taxon>
        <taxon>Alphaproteobacteria</taxon>
        <taxon>Sphingomonadales</taxon>
        <taxon>Sphingomonadaceae</taxon>
        <taxon>Rhizorhabdus</taxon>
    </lineage>
</organism>
<evidence type="ECO:0000313" key="4">
    <source>
        <dbReference type="Proteomes" id="UP000189818"/>
    </source>
</evidence>
<gene>
    <name evidence="3" type="ORF">SAMN06295920_10726</name>
</gene>
<dbReference type="Proteomes" id="UP000189818">
    <property type="component" value="Unassembled WGS sequence"/>
</dbReference>
<evidence type="ECO:0000313" key="3">
    <source>
        <dbReference type="EMBL" id="SKB83720.1"/>
    </source>
</evidence>
<dbReference type="PANTHER" id="PTHR21017">
    <property type="entry name" value="NIPSNAP-RELATED"/>
    <property type="match status" value="1"/>
</dbReference>
<name>A0A1T5EJ08_9SPHN</name>
<keyword evidence="4" id="KW-1185">Reference proteome</keyword>
<dbReference type="OrthoDB" id="9812037at2"/>
<comment type="similarity">
    <text evidence="1">Belongs to the NipSnap family.</text>
</comment>
<dbReference type="Pfam" id="PF07978">
    <property type="entry name" value="NIPSNAP"/>
    <property type="match status" value="1"/>
</dbReference>
<evidence type="ECO:0000256" key="1">
    <source>
        <dbReference type="ARBA" id="ARBA00005291"/>
    </source>
</evidence>
<dbReference type="Gene3D" id="3.30.70.100">
    <property type="match status" value="1"/>
</dbReference>
<evidence type="ECO:0000259" key="2">
    <source>
        <dbReference type="Pfam" id="PF07978"/>
    </source>
</evidence>
<dbReference type="SUPFAM" id="SSF54909">
    <property type="entry name" value="Dimeric alpha+beta barrel"/>
    <property type="match status" value="1"/>
</dbReference>
<dbReference type="InterPro" id="IPR012577">
    <property type="entry name" value="NIPSNAP"/>
</dbReference>
<accession>A0A1T5EJ08</accession>
<dbReference type="STRING" id="439228.SAMN06295920_10726"/>
<proteinExistence type="inferred from homology"/>
<dbReference type="InterPro" id="IPR051557">
    <property type="entry name" value="NipSnap_domain"/>
</dbReference>
<dbReference type="EMBL" id="FUYM01000007">
    <property type="protein sequence ID" value="SKB83720.1"/>
    <property type="molecule type" value="Genomic_DNA"/>
</dbReference>
<dbReference type="InterPro" id="IPR011008">
    <property type="entry name" value="Dimeric_a/b-barrel"/>
</dbReference>
<dbReference type="RefSeq" id="WP_079649130.1">
    <property type="nucleotide sequence ID" value="NZ_FUYM01000007.1"/>
</dbReference>
<dbReference type="AlphaFoldDB" id="A0A1T5EJ08"/>